<dbReference type="GO" id="GO:0004252">
    <property type="term" value="F:serine-type endopeptidase activity"/>
    <property type="evidence" value="ECO:0007669"/>
    <property type="project" value="UniProtKB-EC"/>
</dbReference>
<dbReference type="InterPro" id="IPR023302">
    <property type="entry name" value="Pept_S9A_N"/>
</dbReference>
<proteinExistence type="inferred from homology"/>
<gene>
    <name evidence="9" type="ORF">AVDCRST_MAG10-3733</name>
</gene>
<evidence type="ECO:0000256" key="5">
    <source>
        <dbReference type="ARBA" id="ARBA00022801"/>
    </source>
</evidence>
<dbReference type="InterPro" id="IPR001375">
    <property type="entry name" value="Peptidase_S9_cat"/>
</dbReference>
<keyword evidence="6" id="KW-0720">Serine protease</keyword>
<dbReference type="InterPro" id="IPR029058">
    <property type="entry name" value="AB_hydrolase_fold"/>
</dbReference>
<dbReference type="EMBL" id="CADCTB010000222">
    <property type="protein sequence ID" value="CAA9278349.1"/>
    <property type="molecule type" value="Genomic_DNA"/>
</dbReference>
<organism evidence="9">
    <name type="scientific">uncultured Acidimicrobiales bacterium</name>
    <dbReference type="NCBI Taxonomy" id="310071"/>
    <lineage>
        <taxon>Bacteria</taxon>
        <taxon>Bacillati</taxon>
        <taxon>Actinomycetota</taxon>
        <taxon>Acidimicrobiia</taxon>
        <taxon>Acidimicrobiales</taxon>
        <taxon>environmental samples</taxon>
    </lineage>
</organism>
<dbReference type="InterPro" id="IPR002471">
    <property type="entry name" value="Pept_S9_AS"/>
</dbReference>
<dbReference type="PROSITE" id="PS00708">
    <property type="entry name" value="PRO_ENDOPEP_SER"/>
    <property type="match status" value="1"/>
</dbReference>
<comment type="similarity">
    <text evidence="2">Belongs to the peptidase S9A family.</text>
</comment>
<protein>
    <recommendedName>
        <fullName evidence="3">prolyl oligopeptidase</fullName>
        <ecNumber evidence="3">3.4.21.26</ecNumber>
    </recommendedName>
</protein>
<dbReference type="FunFam" id="3.40.50.1820:FF:000005">
    <property type="entry name" value="Prolyl endopeptidase"/>
    <property type="match status" value="1"/>
</dbReference>
<evidence type="ECO:0000259" key="7">
    <source>
        <dbReference type="Pfam" id="PF00326"/>
    </source>
</evidence>
<keyword evidence="4" id="KW-0645">Protease</keyword>
<evidence type="ECO:0000256" key="3">
    <source>
        <dbReference type="ARBA" id="ARBA00011897"/>
    </source>
</evidence>
<dbReference type="Gene3D" id="3.40.50.1820">
    <property type="entry name" value="alpha/beta hydrolase"/>
    <property type="match status" value="1"/>
</dbReference>
<keyword evidence="5 9" id="KW-0378">Hydrolase</keyword>
<evidence type="ECO:0000259" key="8">
    <source>
        <dbReference type="Pfam" id="PF02897"/>
    </source>
</evidence>
<sequence length="682" mass="73604">MRDVVEVLHGTEVHDPYRWLEDGESEEVAGWSAAQNARTRTVLDALPARPALHARLLALLQVGSVGGPHVVGDRVFTLEREGEQDQAVLVVRSAVDPDRPARVVVDPHDMAADHAASIDWFTPSPDGRLVAYGVSEGGSEHGTLRIVEVDTGALLDDSIPHIRHPSLAWLPDGSAFAYSRLPDPATVASGEEGYWETVWWHVVGEKPSADEMLLGDLEKTALPGTSISVDGQWLAFHVSYMPTRTDVILLDRETGLRTVVVEGEEATTWCQIVGDRLYAVTNLDAPRGRVVTAELTRPHAEDWTTIVPEGSAVIDGAVVAGRRLVVASAEHAVSRLHHYALDGSGGREIPLPELGAVGGFDADPSAERVFITFTSFARPSGLWRWTSDDGAVEPWTRFPSPVDADAFAVEQVFYPSTDATDVPMFLVRAAGTEVTADTPTLLTAYGGFAITNSPGYSAATVAFCEAGGVWAVAGIRGGGEYGEDWHRAGMLAGKQQCFDDFYAAADWLVAEGRTSRDRLAIRGGSNGGLLVGAAITQRPELCRAAICAVPLLDMLRYHRFLIGALWVPEYGDPDDPEQFEVIAAYSPYQHVVEGTAFPAILITTAESDSRVDPLHARKFAARLQAATSTPEERPVLVRIESRAGHGVGKPAWKQADEGADIWAFVFWQLGMGASQQVDMTPV</sequence>
<accession>A0A6J4JJE8</accession>
<dbReference type="PANTHER" id="PTHR42881:SF2">
    <property type="entry name" value="PROLYL ENDOPEPTIDASE"/>
    <property type="match status" value="1"/>
</dbReference>
<dbReference type="PANTHER" id="PTHR42881">
    <property type="entry name" value="PROLYL ENDOPEPTIDASE"/>
    <property type="match status" value="1"/>
</dbReference>
<evidence type="ECO:0000256" key="2">
    <source>
        <dbReference type="ARBA" id="ARBA00005228"/>
    </source>
</evidence>
<evidence type="ECO:0000313" key="9">
    <source>
        <dbReference type="EMBL" id="CAA9278349.1"/>
    </source>
</evidence>
<feature type="domain" description="Peptidase S9A N-terminal" evidence="8">
    <location>
        <begin position="3"/>
        <end position="396"/>
    </location>
</feature>
<dbReference type="GO" id="GO:0005829">
    <property type="term" value="C:cytosol"/>
    <property type="evidence" value="ECO:0007669"/>
    <property type="project" value="TreeGrafter"/>
</dbReference>
<dbReference type="SUPFAM" id="SSF50993">
    <property type="entry name" value="Peptidase/esterase 'gauge' domain"/>
    <property type="match status" value="1"/>
</dbReference>
<evidence type="ECO:0000256" key="6">
    <source>
        <dbReference type="ARBA" id="ARBA00022825"/>
    </source>
</evidence>
<dbReference type="Gene3D" id="2.130.10.120">
    <property type="entry name" value="Prolyl oligopeptidase, N-terminal domain"/>
    <property type="match status" value="1"/>
</dbReference>
<dbReference type="Pfam" id="PF00326">
    <property type="entry name" value="Peptidase_S9"/>
    <property type="match status" value="1"/>
</dbReference>
<dbReference type="GO" id="GO:0006508">
    <property type="term" value="P:proteolysis"/>
    <property type="evidence" value="ECO:0007669"/>
    <property type="project" value="UniProtKB-KW"/>
</dbReference>
<name>A0A6J4JJE8_9ACTN</name>
<feature type="domain" description="Peptidase S9 prolyl oligopeptidase catalytic" evidence="7">
    <location>
        <begin position="457"/>
        <end position="670"/>
    </location>
</feature>
<dbReference type="PRINTS" id="PR00862">
    <property type="entry name" value="PROLIGOPTASE"/>
</dbReference>
<dbReference type="InterPro" id="IPR002470">
    <property type="entry name" value="Peptidase_S9A"/>
</dbReference>
<dbReference type="AlphaFoldDB" id="A0A6J4JJE8"/>
<dbReference type="InterPro" id="IPR051167">
    <property type="entry name" value="Prolyl_oligopep/macrocyclase"/>
</dbReference>
<dbReference type="GO" id="GO:0070012">
    <property type="term" value="F:oligopeptidase activity"/>
    <property type="evidence" value="ECO:0007669"/>
    <property type="project" value="TreeGrafter"/>
</dbReference>
<reference evidence="9" key="1">
    <citation type="submission" date="2020-02" db="EMBL/GenBank/DDBJ databases">
        <authorList>
            <person name="Meier V. D."/>
        </authorList>
    </citation>
    <scope>NUCLEOTIDE SEQUENCE</scope>
    <source>
        <strain evidence="9">AVDCRST_MAG10</strain>
    </source>
</reference>
<dbReference type="Pfam" id="PF02897">
    <property type="entry name" value="Peptidase_S9_N"/>
    <property type="match status" value="1"/>
</dbReference>
<comment type="catalytic activity">
    <reaction evidence="1">
        <text>Hydrolysis of Pro-|-Xaa &gt;&gt; Ala-|-Xaa in oligopeptides.</text>
        <dbReference type="EC" id="3.4.21.26"/>
    </reaction>
</comment>
<dbReference type="SUPFAM" id="SSF53474">
    <property type="entry name" value="alpha/beta-Hydrolases"/>
    <property type="match status" value="1"/>
</dbReference>
<evidence type="ECO:0000256" key="4">
    <source>
        <dbReference type="ARBA" id="ARBA00022670"/>
    </source>
</evidence>
<dbReference type="EC" id="3.4.21.26" evidence="3"/>
<evidence type="ECO:0000256" key="1">
    <source>
        <dbReference type="ARBA" id="ARBA00001070"/>
    </source>
</evidence>